<dbReference type="AlphaFoldDB" id="R0KS71"/>
<dbReference type="HOGENOM" id="CLU_3050914_0_0_1"/>
<dbReference type="EMBL" id="KB908973">
    <property type="protein sequence ID" value="EOB13616.1"/>
    <property type="molecule type" value="Genomic_DNA"/>
</dbReference>
<accession>R0KS71</accession>
<sequence>MGKYHNTYNASTHSMATLPKLLVQNLKSKIFKVTLYRPLQTKIIKSALLNSYCF</sequence>
<reference evidence="1 2" key="1">
    <citation type="journal article" date="2013" name="BMC Genomics">
        <title>Comparative genomics of parasitic silkworm microsporidia reveal an association between genome expansion and host adaptation.</title>
        <authorList>
            <person name="Pan G."/>
            <person name="Xu J."/>
            <person name="Li T."/>
            <person name="Xia Q."/>
            <person name="Liu S.L."/>
            <person name="Zhang G."/>
            <person name="Li S."/>
            <person name="Li C."/>
            <person name="Liu H."/>
            <person name="Yang L."/>
            <person name="Liu T."/>
            <person name="Zhang X."/>
            <person name="Wu Z."/>
            <person name="Fan W."/>
            <person name="Dang X."/>
            <person name="Xiang H."/>
            <person name="Tao M."/>
            <person name="Li Y."/>
            <person name="Hu J."/>
            <person name="Li Z."/>
            <person name="Lin L."/>
            <person name="Luo J."/>
            <person name="Geng L."/>
            <person name="Wang L."/>
            <person name="Long M."/>
            <person name="Wan Y."/>
            <person name="He N."/>
            <person name="Zhang Z."/>
            <person name="Lu C."/>
            <person name="Keeling P.J."/>
            <person name="Wang J."/>
            <person name="Xiang Z."/>
            <person name="Zhou Z."/>
        </authorList>
    </citation>
    <scope>NUCLEOTIDE SEQUENCE [LARGE SCALE GENOMIC DNA]</scope>
    <source>
        <strain evidence="2">CQ1 / CVCC 102059</strain>
    </source>
</reference>
<evidence type="ECO:0000313" key="2">
    <source>
        <dbReference type="Proteomes" id="UP000016927"/>
    </source>
</evidence>
<keyword evidence="2" id="KW-1185">Reference proteome</keyword>
<proteinExistence type="predicted"/>
<gene>
    <name evidence="1" type="ORF">NBO_65g0020</name>
</gene>
<evidence type="ECO:0000313" key="1">
    <source>
        <dbReference type="EMBL" id="EOB13616.1"/>
    </source>
</evidence>
<dbReference type="Proteomes" id="UP000016927">
    <property type="component" value="Unassembled WGS sequence"/>
</dbReference>
<organism evidence="1 2">
    <name type="scientific">Nosema bombycis (strain CQ1 / CVCC 102059)</name>
    <name type="common">Microsporidian parasite</name>
    <name type="synonym">Pebrine of silkworm</name>
    <dbReference type="NCBI Taxonomy" id="578461"/>
    <lineage>
        <taxon>Eukaryota</taxon>
        <taxon>Fungi</taxon>
        <taxon>Fungi incertae sedis</taxon>
        <taxon>Microsporidia</taxon>
        <taxon>Nosematidae</taxon>
        <taxon>Nosema</taxon>
    </lineage>
</organism>
<dbReference type="VEuPathDB" id="MicrosporidiaDB:NBO_65g0020"/>
<name>R0KS71_NOSB1</name>
<protein>
    <submittedName>
        <fullName evidence="1">Uncharacterized protein</fullName>
    </submittedName>
</protein>